<evidence type="ECO:0000259" key="3">
    <source>
        <dbReference type="Pfam" id="PF01757"/>
    </source>
</evidence>
<feature type="transmembrane region" description="Helical" evidence="1">
    <location>
        <begin position="139"/>
        <end position="158"/>
    </location>
</feature>
<evidence type="ECO:0008006" key="7">
    <source>
        <dbReference type="Google" id="ProtNLM"/>
    </source>
</evidence>
<sequence>MVLSPVRWTAVGLDAIAALLSVSNLVFAACATDYFADGLVPSPFLHTWSLGVEEQFYPVWPVLIVGVAWIARRMGARPRRALAAAFLVTILFSFLLSVIWTPVQPSWSFYLLPARAWEFALAGLLALAPLERVVRSRTVADVFAGLGVALLVVSMLAIDPGSPFPGWIATLPVIGTVLVIASGSGRAHGRVSRVLAARPLQWIGSVSYSWYLWHWPFIVLAAVAVPTRSVADGVGVGCAAGLASLGAAALTSRFVETPIRFRPRLVASPRRTVAVVGGVTAGALLAAAGLAGGGVAVTSHEPYRTFAEALSAVPDQACTREKPAASGPAVCELGDVDSGTTVMLVGDSHAGHWKEAMNEAALAADVRLVVRWRSSCPAIPVALLDTDGVPDDECARFQEDTLALLGEVGPDVVVLAQSAAYGARILSPELGRLGPDERLDEWEAAMHEFFDVVDVTGARPALVVDNPRLDFDPIECVARNAADESECSAERSHALHSVEGLNGVGLDVVSERGAVATFDVTDDICDAERCYAARDGVPVFRDGNHLAEVWTTGRADDLRDWLITLVR</sequence>
<feature type="domain" description="Acyltransferase 3" evidence="3">
    <location>
        <begin position="37"/>
        <end position="250"/>
    </location>
</feature>
<feature type="signal peptide" evidence="2">
    <location>
        <begin position="1"/>
        <end position="28"/>
    </location>
</feature>
<proteinExistence type="predicted"/>
<dbReference type="PANTHER" id="PTHR23028:SF53">
    <property type="entry name" value="ACYL_TRANSF_3 DOMAIN-CONTAINING PROTEIN"/>
    <property type="match status" value="1"/>
</dbReference>
<dbReference type="PROSITE" id="PS51257">
    <property type="entry name" value="PROKAR_LIPOPROTEIN"/>
    <property type="match status" value="1"/>
</dbReference>
<evidence type="ECO:0000313" key="5">
    <source>
        <dbReference type="EMBL" id="RWZ46615.1"/>
    </source>
</evidence>
<feature type="domain" description="SGNH" evidence="4">
    <location>
        <begin position="318"/>
        <end position="546"/>
    </location>
</feature>
<protein>
    <recommendedName>
        <fullName evidence="7">Acyltransferase</fullName>
    </recommendedName>
</protein>
<dbReference type="InterPro" id="IPR002656">
    <property type="entry name" value="Acyl_transf_3_dom"/>
</dbReference>
<feature type="transmembrane region" description="Helical" evidence="1">
    <location>
        <begin position="83"/>
        <end position="101"/>
    </location>
</feature>
<feature type="chain" id="PRO_5018778597" description="Acyltransferase" evidence="2">
    <location>
        <begin position="29"/>
        <end position="567"/>
    </location>
</feature>
<dbReference type="OrthoDB" id="3404679at2"/>
<dbReference type="Proteomes" id="UP000288547">
    <property type="component" value="Unassembled WGS sequence"/>
</dbReference>
<dbReference type="EMBL" id="RZNB01000006">
    <property type="protein sequence ID" value="RWZ46615.1"/>
    <property type="molecule type" value="Genomic_DNA"/>
</dbReference>
<name>A0A3S3Z1K4_9MICO</name>
<evidence type="ECO:0000256" key="2">
    <source>
        <dbReference type="SAM" id="SignalP"/>
    </source>
</evidence>
<feature type="transmembrane region" description="Helical" evidence="1">
    <location>
        <begin position="107"/>
        <end position="127"/>
    </location>
</feature>
<dbReference type="Pfam" id="PF19040">
    <property type="entry name" value="SGNH"/>
    <property type="match status" value="1"/>
</dbReference>
<comment type="caution">
    <text evidence="5">The sequence shown here is derived from an EMBL/GenBank/DDBJ whole genome shotgun (WGS) entry which is preliminary data.</text>
</comment>
<evidence type="ECO:0000256" key="1">
    <source>
        <dbReference type="SAM" id="Phobius"/>
    </source>
</evidence>
<keyword evidence="1" id="KW-0472">Membrane</keyword>
<dbReference type="PANTHER" id="PTHR23028">
    <property type="entry name" value="ACETYLTRANSFERASE"/>
    <property type="match status" value="1"/>
</dbReference>
<dbReference type="GO" id="GO:0016020">
    <property type="term" value="C:membrane"/>
    <property type="evidence" value="ECO:0007669"/>
    <property type="project" value="TreeGrafter"/>
</dbReference>
<organism evidence="5 6">
    <name type="scientific">Labedella phragmitis</name>
    <dbReference type="NCBI Taxonomy" id="2498849"/>
    <lineage>
        <taxon>Bacteria</taxon>
        <taxon>Bacillati</taxon>
        <taxon>Actinomycetota</taxon>
        <taxon>Actinomycetes</taxon>
        <taxon>Micrococcales</taxon>
        <taxon>Microbacteriaceae</taxon>
        <taxon>Labedella</taxon>
    </lineage>
</organism>
<reference evidence="5 6" key="1">
    <citation type="submission" date="2018-12" db="EMBL/GenBank/DDBJ databases">
        <authorList>
            <person name="Li F."/>
        </authorList>
    </citation>
    <scope>NUCLEOTIDE SEQUENCE [LARGE SCALE GENOMIC DNA]</scope>
    <source>
        <strain evidence="5 6">11W25H-1</strain>
    </source>
</reference>
<dbReference type="AlphaFoldDB" id="A0A3S3Z1K4"/>
<feature type="transmembrane region" description="Helical" evidence="1">
    <location>
        <begin position="202"/>
        <end position="224"/>
    </location>
</feature>
<dbReference type="InterPro" id="IPR043968">
    <property type="entry name" value="SGNH"/>
</dbReference>
<feature type="transmembrane region" description="Helical" evidence="1">
    <location>
        <begin position="230"/>
        <end position="251"/>
    </location>
</feature>
<gene>
    <name evidence="5" type="ORF">ELQ90_14365</name>
</gene>
<keyword evidence="6" id="KW-1185">Reference proteome</keyword>
<feature type="transmembrane region" description="Helical" evidence="1">
    <location>
        <begin position="164"/>
        <end position="181"/>
    </location>
</feature>
<accession>A0A3S3Z1K4</accession>
<feature type="transmembrane region" description="Helical" evidence="1">
    <location>
        <begin position="272"/>
        <end position="297"/>
    </location>
</feature>
<evidence type="ECO:0000313" key="6">
    <source>
        <dbReference type="Proteomes" id="UP000288547"/>
    </source>
</evidence>
<keyword evidence="1" id="KW-1133">Transmembrane helix</keyword>
<dbReference type="InterPro" id="IPR050879">
    <property type="entry name" value="Acyltransferase_3"/>
</dbReference>
<evidence type="ECO:0000259" key="4">
    <source>
        <dbReference type="Pfam" id="PF19040"/>
    </source>
</evidence>
<keyword evidence="1" id="KW-0812">Transmembrane</keyword>
<dbReference type="Pfam" id="PF01757">
    <property type="entry name" value="Acyl_transf_3"/>
    <property type="match status" value="1"/>
</dbReference>
<dbReference type="GO" id="GO:0009103">
    <property type="term" value="P:lipopolysaccharide biosynthetic process"/>
    <property type="evidence" value="ECO:0007669"/>
    <property type="project" value="TreeGrafter"/>
</dbReference>
<keyword evidence="2" id="KW-0732">Signal</keyword>
<dbReference type="GO" id="GO:0016747">
    <property type="term" value="F:acyltransferase activity, transferring groups other than amino-acyl groups"/>
    <property type="evidence" value="ECO:0007669"/>
    <property type="project" value="InterPro"/>
</dbReference>